<dbReference type="InterPro" id="IPR023833">
    <property type="entry name" value="Signal_pept_SipW-depend-type"/>
</dbReference>
<gene>
    <name evidence="1" type="ordered locus">REQ_29170</name>
</gene>
<reference evidence="1" key="1">
    <citation type="journal article" date="2010" name="PLoS Genet.">
        <title>The genome of a pathogenic rhodococcus: cooptive virulence underpinned by key gene acquisitions.</title>
        <authorList>
            <person name="Letek M."/>
            <person name="Gonzalez P."/>
            <person name="Macarthur I."/>
            <person name="Rodriguez H."/>
            <person name="Freeman T.C."/>
            <person name="Valero-Rello A."/>
            <person name="Blanco M."/>
            <person name="Buckley T."/>
            <person name="Cherevach I."/>
            <person name="Fahey R."/>
            <person name="Hapeshi A."/>
            <person name="Holdstock J."/>
            <person name="Leadon D."/>
            <person name="Navas J."/>
            <person name="Ocampo A."/>
            <person name="Quail M.A."/>
            <person name="Sanders M."/>
            <person name="Scortti M.M."/>
            <person name="Prescott J.F."/>
            <person name="Fogarty U."/>
            <person name="Meijer W.G."/>
            <person name="Parkhill J."/>
            <person name="Bentley S.D."/>
            <person name="Vazquez-Boland J.A."/>
        </authorList>
    </citation>
    <scope>NUCLEOTIDE SEQUENCE [LARGE SCALE GENOMIC DNA]</scope>
    <source>
        <strain evidence="1 2">103S</strain>
    </source>
</reference>
<evidence type="ECO:0000313" key="1">
    <source>
        <dbReference type="EMBL" id="CBH48934.1"/>
    </source>
</evidence>
<dbReference type="AlphaFoldDB" id="A0A3S5Y8N9"/>
<accession>A0A3S5Y8N9</accession>
<dbReference type="EMBL" id="FN563149">
    <property type="protein sequence ID" value="CBH48934.1"/>
    <property type="molecule type" value="Genomic_DNA"/>
</dbReference>
<dbReference type="KEGG" id="req:REQ_29170"/>
<protein>
    <submittedName>
        <fullName evidence="1">Secreted protein</fullName>
    </submittedName>
</protein>
<dbReference type="RefSeq" id="WP_013416461.1">
    <property type="nucleotide sequence ID" value="NC_014659.1"/>
</dbReference>
<dbReference type="NCBIfam" id="TIGR04088">
    <property type="entry name" value="cognate_SipW"/>
    <property type="match status" value="1"/>
</dbReference>
<name>A0A3S5Y8N9_RHOH1</name>
<dbReference type="Proteomes" id="UP001154400">
    <property type="component" value="Chromosome"/>
</dbReference>
<dbReference type="InterPro" id="IPR022121">
    <property type="entry name" value="Peptidase_M73_camelysin"/>
</dbReference>
<evidence type="ECO:0000313" key="2">
    <source>
        <dbReference type="Proteomes" id="UP000006892"/>
    </source>
</evidence>
<dbReference type="Pfam" id="PF12389">
    <property type="entry name" value="Peptidase_M73"/>
    <property type="match status" value="1"/>
</dbReference>
<organism evidence="1">
    <name type="scientific">Rhodococcus hoagii (strain 103S)</name>
    <name type="common">Rhodococcus equi</name>
    <dbReference type="NCBI Taxonomy" id="685727"/>
    <lineage>
        <taxon>Bacteria</taxon>
        <taxon>Bacillati</taxon>
        <taxon>Actinomycetota</taxon>
        <taxon>Actinomycetes</taxon>
        <taxon>Mycobacteriales</taxon>
        <taxon>Nocardiaceae</taxon>
        <taxon>Prescottella</taxon>
    </lineage>
</organism>
<sequence length="203" mass="20326">MRLFPAPRRHRIGIRVRALLCLGGLLGIGAVGTLAAWSDKATATSGTFATGTINLQLDNTKTLALNTLAALNLLPGESVAAAVTVQNRGTLPLTYTMAATTPTGSSEVAAHVVVAAYSGGAATTGATNGLRAGSCSGTKIAESALTAGGSAPMVSTPRPVAARTGTEALCVTVRLAPSAPVSVQNQMLNTVRLVFTAAAGRQS</sequence>
<proteinExistence type="predicted"/>